<dbReference type="GO" id="GO:0005886">
    <property type="term" value="C:plasma membrane"/>
    <property type="evidence" value="ECO:0007669"/>
    <property type="project" value="UniProtKB-SubCell"/>
</dbReference>
<reference evidence="20" key="1">
    <citation type="submission" date="2020-05" db="EMBL/GenBank/DDBJ databases">
        <authorList>
            <person name="Chiriac C."/>
            <person name="Salcher M."/>
            <person name="Ghai R."/>
            <person name="Kavagutti S V."/>
        </authorList>
    </citation>
    <scope>NUCLEOTIDE SEQUENCE</scope>
</reference>
<evidence type="ECO:0000256" key="15">
    <source>
        <dbReference type="ARBA" id="ARBA00032605"/>
    </source>
</evidence>
<proteinExistence type="inferred from homology"/>
<keyword evidence="7" id="KW-1003">Cell membrane</keyword>
<evidence type="ECO:0000256" key="5">
    <source>
        <dbReference type="ARBA" id="ARBA00013200"/>
    </source>
</evidence>
<keyword evidence="12 19" id="KW-1133">Transmembrane helix</keyword>
<dbReference type="InterPro" id="IPR003805">
    <property type="entry name" value="CobS"/>
</dbReference>
<evidence type="ECO:0000256" key="19">
    <source>
        <dbReference type="SAM" id="Phobius"/>
    </source>
</evidence>
<evidence type="ECO:0000256" key="1">
    <source>
        <dbReference type="ARBA" id="ARBA00001946"/>
    </source>
</evidence>
<dbReference type="EMBL" id="CAEZSR010000303">
    <property type="protein sequence ID" value="CAB4599255.1"/>
    <property type="molecule type" value="Genomic_DNA"/>
</dbReference>
<name>A0A6J6GK35_9ZZZZ</name>
<evidence type="ECO:0000256" key="10">
    <source>
        <dbReference type="ARBA" id="ARBA00022692"/>
    </source>
</evidence>
<dbReference type="NCBIfam" id="TIGR00317">
    <property type="entry name" value="cobS"/>
    <property type="match status" value="1"/>
</dbReference>
<comment type="subcellular location">
    <subcellularLocation>
        <location evidence="2">Cell membrane</location>
        <topology evidence="2">Multi-pass membrane protein</topology>
    </subcellularLocation>
</comment>
<evidence type="ECO:0000256" key="11">
    <source>
        <dbReference type="ARBA" id="ARBA00022842"/>
    </source>
</evidence>
<comment type="similarity">
    <text evidence="4">Belongs to the CobS family.</text>
</comment>
<dbReference type="PANTHER" id="PTHR34148">
    <property type="entry name" value="ADENOSYLCOBINAMIDE-GDP RIBAZOLETRANSFERASE"/>
    <property type="match status" value="1"/>
</dbReference>
<evidence type="ECO:0000256" key="14">
    <source>
        <dbReference type="ARBA" id="ARBA00025228"/>
    </source>
</evidence>
<dbReference type="GO" id="GO:0051073">
    <property type="term" value="F:adenosylcobinamide-GDP ribazoletransferase activity"/>
    <property type="evidence" value="ECO:0007669"/>
    <property type="project" value="UniProtKB-EC"/>
</dbReference>
<dbReference type="HAMAP" id="MF_00719">
    <property type="entry name" value="CobS"/>
    <property type="match status" value="1"/>
</dbReference>
<evidence type="ECO:0000256" key="8">
    <source>
        <dbReference type="ARBA" id="ARBA00022573"/>
    </source>
</evidence>
<keyword evidence="11" id="KW-0460">Magnesium</keyword>
<feature type="transmembrane region" description="Helical" evidence="19">
    <location>
        <begin position="66"/>
        <end position="83"/>
    </location>
</feature>
<dbReference type="AlphaFoldDB" id="A0A6J6GK35"/>
<keyword evidence="9" id="KW-0808">Transferase</keyword>
<accession>A0A6J6GK35</accession>
<comment type="pathway">
    <text evidence="3">Cofactor biosynthesis; adenosylcobalamin biosynthesis; adenosylcobalamin from cob(II)yrinate a,c-diamide: step 7/7.</text>
</comment>
<evidence type="ECO:0000256" key="4">
    <source>
        <dbReference type="ARBA" id="ARBA00010561"/>
    </source>
</evidence>
<dbReference type="PANTHER" id="PTHR34148:SF1">
    <property type="entry name" value="ADENOSYLCOBINAMIDE-GDP RIBAZOLETRANSFERASE"/>
    <property type="match status" value="1"/>
</dbReference>
<comment type="cofactor">
    <cofactor evidence="1">
        <name>Mg(2+)</name>
        <dbReference type="ChEBI" id="CHEBI:18420"/>
    </cofactor>
</comment>
<evidence type="ECO:0000256" key="9">
    <source>
        <dbReference type="ARBA" id="ARBA00022679"/>
    </source>
</evidence>
<dbReference type="GO" id="GO:0009236">
    <property type="term" value="P:cobalamin biosynthetic process"/>
    <property type="evidence" value="ECO:0007669"/>
    <property type="project" value="UniProtKB-UniPathway"/>
</dbReference>
<evidence type="ECO:0000256" key="3">
    <source>
        <dbReference type="ARBA" id="ARBA00004663"/>
    </source>
</evidence>
<keyword evidence="10 19" id="KW-0812">Transmembrane</keyword>
<feature type="transmembrane region" description="Helical" evidence="19">
    <location>
        <begin position="187"/>
        <end position="220"/>
    </location>
</feature>
<organism evidence="20">
    <name type="scientific">freshwater metagenome</name>
    <dbReference type="NCBI Taxonomy" id="449393"/>
    <lineage>
        <taxon>unclassified sequences</taxon>
        <taxon>metagenomes</taxon>
        <taxon>ecological metagenomes</taxon>
    </lineage>
</organism>
<keyword evidence="13 19" id="KW-0472">Membrane</keyword>
<sequence length="260" mass="26169">MTEPAARGLPPWGPFAALQFLTRIPIRLRRAPDMAGLVVWFPLAGAVIGALAGAVGALAFEWTSPLVAGALAVVAGLLVTGAFHEDGLGDVADGFGGGWTVERRLEIMKDSRHGTYGVAAMCSSIVIRVAAVASMPSAATVFVGVVTAHVVARGAAVALMASVPLARHGGLGADYGQATTRSRGAIALAMAAAIAFVAVGPWALAAVLTAVVAAALVGALARRKIGGISGDVLGAAEQVAECAVLVLVASLALRHDPWWA</sequence>
<evidence type="ECO:0000256" key="17">
    <source>
        <dbReference type="ARBA" id="ARBA00048623"/>
    </source>
</evidence>
<dbReference type="EC" id="2.7.8.26" evidence="5"/>
<gene>
    <name evidence="20" type="ORF">UFOPK1493_04205</name>
</gene>
<evidence type="ECO:0000256" key="16">
    <source>
        <dbReference type="ARBA" id="ARBA00032853"/>
    </source>
</evidence>
<evidence type="ECO:0000313" key="20">
    <source>
        <dbReference type="EMBL" id="CAB4599255.1"/>
    </source>
</evidence>
<feature type="transmembrane region" description="Helical" evidence="19">
    <location>
        <begin position="37"/>
        <end position="60"/>
    </location>
</feature>
<evidence type="ECO:0000256" key="6">
    <source>
        <dbReference type="ARBA" id="ARBA00015850"/>
    </source>
</evidence>
<keyword evidence="8" id="KW-0169">Cobalamin biosynthesis</keyword>
<evidence type="ECO:0000256" key="12">
    <source>
        <dbReference type="ARBA" id="ARBA00022989"/>
    </source>
</evidence>
<evidence type="ECO:0000256" key="13">
    <source>
        <dbReference type="ARBA" id="ARBA00023136"/>
    </source>
</evidence>
<evidence type="ECO:0000256" key="2">
    <source>
        <dbReference type="ARBA" id="ARBA00004651"/>
    </source>
</evidence>
<protein>
    <recommendedName>
        <fullName evidence="6">Adenosylcobinamide-GDP ribazoletransferase</fullName>
        <ecNumber evidence="5">2.7.8.26</ecNumber>
    </recommendedName>
    <alternativeName>
        <fullName evidence="16">Cobalamin synthase</fullName>
    </alternativeName>
    <alternativeName>
        <fullName evidence="15">Cobalamin-5'-phosphate synthase</fullName>
    </alternativeName>
</protein>
<comment type="function">
    <text evidence="14">Joins adenosylcobinamide-GDP and alpha-ribazole to generate adenosylcobalamin (Ado-cobalamin). Also synthesizes adenosylcobalamin 5'-phosphate from adenosylcobinamide-GDP and alpha-ribazole 5'-phosphate.</text>
</comment>
<dbReference type="Pfam" id="PF02654">
    <property type="entry name" value="CobS"/>
    <property type="match status" value="1"/>
</dbReference>
<evidence type="ECO:0000256" key="7">
    <source>
        <dbReference type="ARBA" id="ARBA00022475"/>
    </source>
</evidence>
<dbReference type="GO" id="GO:0008818">
    <property type="term" value="F:cobalamin 5'-phosphate synthase activity"/>
    <property type="evidence" value="ECO:0007669"/>
    <property type="project" value="InterPro"/>
</dbReference>
<dbReference type="UniPathway" id="UPA00148">
    <property type="reaction ID" value="UER00238"/>
</dbReference>
<comment type="catalytic activity">
    <reaction evidence="18">
        <text>alpha-ribazole 5'-phosphate + adenosylcob(III)inamide-GDP = adenosylcob(III)alamin 5'-phosphate + GMP + H(+)</text>
        <dbReference type="Rhea" id="RHEA:23560"/>
        <dbReference type="ChEBI" id="CHEBI:15378"/>
        <dbReference type="ChEBI" id="CHEBI:57918"/>
        <dbReference type="ChEBI" id="CHEBI:58115"/>
        <dbReference type="ChEBI" id="CHEBI:60487"/>
        <dbReference type="ChEBI" id="CHEBI:60493"/>
        <dbReference type="EC" id="2.7.8.26"/>
    </reaction>
</comment>
<comment type="catalytic activity">
    <reaction evidence="17">
        <text>alpha-ribazole + adenosylcob(III)inamide-GDP = adenosylcob(III)alamin + GMP + H(+)</text>
        <dbReference type="Rhea" id="RHEA:16049"/>
        <dbReference type="ChEBI" id="CHEBI:10329"/>
        <dbReference type="ChEBI" id="CHEBI:15378"/>
        <dbReference type="ChEBI" id="CHEBI:18408"/>
        <dbReference type="ChEBI" id="CHEBI:58115"/>
        <dbReference type="ChEBI" id="CHEBI:60487"/>
        <dbReference type="EC" id="2.7.8.26"/>
    </reaction>
</comment>
<evidence type="ECO:0000256" key="18">
    <source>
        <dbReference type="ARBA" id="ARBA00049504"/>
    </source>
</evidence>